<protein>
    <submittedName>
        <fullName evidence="1">Uncharacterized protein</fullName>
    </submittedName>
</protein>
<evidence type="ECO:0000313" key="1">
    <source>
        <dbReference type="EMBL" id="GBM57069.1"/>
    </source>
</evidence>
<dbReference type="EMBL" id="BGPR01001575">
    <property type="protein sequence ID" value="GBM57069.1"/>
    <property type="molecule type" value="Genomic_DNA"/>
</dbReference>
<proteinExistence type="predicted"/>
<comment type="caution">
    <text evidence="1">The sequence shown here is derived from an EMBL/GenBank/DDBJ whole genome shotgun (WGS) entry which is preliminary data.</text>
</comment>
<dbReference type="AlphaFoldDB" id="A0A4Y2GW20"/>
<name>A0A4Y2GW20_ARAVE</name>
<organism evidence="1 2">
    <name type="scientific">Araneus ventricosus</name>
    <name type="common">Orbweaver spider</name>
    <name type="synonym">Epeira ventricosa</name>
    <dbReference type="NCBI Taxonomy" id="182803"/>
    <lineage>
        <taxon>Eukaryota</taxon>
        <taxon>Metazoa</taxon>
        <taxon>Ecdysozoa</taxon>
        <taxon>Arthropoda</taxon>
        <taxon>Chelicerata</taxon>
        <taxon>Arachnida</taxon>
        <taxon>Araneae</taxon>
        <taxon>Araneomorphae</taxon>
        <taxon>Entelegynae</taxon>
        <taxon>Araneoidea</taxon>
        <taxon>Araneidae</taxon>
        <taxon>Araneus</taxon>
    </lineage>
</organism>
<accession>A0A4Y2GW20</accession>
<keyword evidence="2" id="KW-1185">Reference proteome</keyword>
<dbReference type="OrthoDB" id="6434769at2759"/>
<dbReference type="Proteomes" id="UP000499080">
    <property type="component" value="Unassembled WGS sequence"/>
</dbReference>
<sequence length="93" mass="10813">MKITYTHLKRSRWNEICSKIYVRTPNTKLWKLVKGINKEQAQYEDSNTIKDDNGQMFPGNQSAAIGLAVHYQLISKLNFTNEDKPVLRKARNC</sequence>
<gene>
    <name evidence="1" type="ORF">AVEN_157032_1</name>
</gene>
<reference evidence="1 2" key="1">
    <citation type="journal article" date="2019" name="Sci. Rep.">
        <title>Orb-weaving spider Araneus ventricosus genome elucidates the spidroin gene catalogue.</title>
        <authorList>
            <person name="Kono N."/>
            <person name="Nakamura H."/>
            <person name="Ohtoshi R."/>
            <person name="Moran D.A.P."/>
            <person name="Shinohara A."/>
            <person name="Yoshida Y."/>
            <person name="Fujiwara M."/>
            <person name="Mori M."/>
            <person name="Tomita M."/>
            <person name="Arakawa K."/>
        </authorList>
    </citation>
    <scope>NUCLEOTIDE SEQUENCE [LARGE SCALE GENOMIC DNA]</scope>
</reference>
<evidence type="ECO:0000313" key="2">
    <source>
        <dbReference type="Proteomes" id="UP000499080"/>
    </source>
</evidence>